<evidence type="ECO:0000256" key="1">
    <source>
        <dbReference type="SAM" id="MobiDB-lite"/>
    </source>
</evidence>
<feature type="region of interest" description="Disordered" evidence="1">
    <location>
        <begin position="1"/>
        <end position="24"/>
    </location>
</feature>
<gene>
    <name evidence="2" type="ORF">NAEGRDRAFT_71639</name>
</gene>
<dbReference type="AlphaFoldDB" id="D2VRM6"/>
<dbReference type="VEuPathDB" id="AmoebaDB:NAEGRDRAFT_71639"/>
<dbReference type="Proteomes" id="UP000006671">
    <property type="component" value="Unassembled WGS sequence"/>
</dbReference>
<evidence type="ECO:0000313" key="3">
    <source>
        <dbReference type="Proteomes" id="UP000006671"/>
    </source>
</evidence>
<reference evidence="2 3" key="1">
    <citation type="journal article" date="2010" name="Cell">
        <title>The genome of Naegleria gruberi illuminates early eukaryotic versatility.</title>
        <authorList>
            <person name="Fritz-Laylin L.K."/>
            <person name="Prochnik S.E."/>
            <person name="Ginger M.L."/>
            <person name="Dacks J.B."/>
            <person name="Carpenter M.L."/>
            <person name="Field M.C."/>
            <person name="Kuo A."/>
            <person name="Paredez A."/>
            <person name="Chapman J."/>
            <person name="Pham J."/>
            <person name="Shu S."/>
            <person name="Neupane R."/>
            <person name="Cipriano M."/>
            <person name="Mancuso J."/>
            <person name="Tu H."/>
            <person name="Salamov A."/>
            <person name="Lindquist E."/>
            <person name="Shapiro H."/>
            <person name="Lucas S."/>
            <person name="Grigoriev I.V."/>
            <person name="Cande W.Z."/>
            <person name="Fulton C."/>
            <person name="Rokhsar D.S."/>
            <person name="Dawson S.C."/>
        </authorList>
    </citation>
    <scope>NUCLEOTIDE SEQUENCE [LARGE SCALE GENOMIC DNA]</scope>
    <source>
        <strain evidence="2 3">NEG-M</strain>
    </source>
</reference>
<feature type="compositionally biased region" description="Polar residues" evidence="1">
    <location>
        <begin position="139"/>
        <end position="149"/>
    </location>
</feature>
<evidence type="ECO:0000313" key="2">
    <source>
        <dbReference type="EMBL" id="EFC40488.1"/>
    </source>
</evidence>
<feature type="compositionally biased region" description="Low complexity" evidence="1">
    <location>
        <begin position="48"/>
        <end position="90"/>
    </location>
</feature>
<feature type="compositionally biased region" description="Polar residues" evidence="1">
    <location>
        <begin position="214"/>
        <end position="239"/>
    </location>
</feature>
<protein>
    <submittedName>
        <fullName evidence="2">Predicted protein</fullName>
    </submittedName>
</protein>
<organism evidence="3">
    <name type="scientific">Naegleria gruberi</name>
    <name type="common">Amoeba</name>
    <dbReference type="NCBI Taxonomy" id="5762"/>
    <lineage>
        <taxon>Eukaryota</taxon>
        <taxon>Discoba</taxon>
        <taxon>Heterolobosea</taxon>
        <taxon>Tetramitia</taxon>
        <taxon>Eutetramitia</taxon>
        <taxon>Vahlkampfiidae</taxon>
        <taxon>Naegleria</taxon>
    </lineage>
</organism>
<dbReference type="InParanoid" id="D2VRM6"/>
<dbReference type="RefSeq" id="XP_002673232.1">
    <property type="nucleotide sequence ID" value="XM_002673186.1"/>
</dbReference>
<proteinExistence type="predicted"/>
<feature type="region of interest" description="Disordered" evidence="1">
    <location>
        <begin position="48"/>
        <end position="93"/>
    </location>
</feature>
<sequence>MCAKLSRSNSSNAHIQWRTPSPSRKLMNGRFRQFLSFQHDDSWVDSPLSPMSCDSNSSSSNSLSSPSSSSKVPFSPSSASDSAASTTNNSHHAVSPHYSLINRQHKSCTDIHLYPPMLTIPLHLDESSSYDQISSCSSVPESTNQTSHDPQQYKNQKLPQLPPPHLQLSNNTSRSPTITVTTNTTNQSISSNDNSSSLSDTTSTTVSSATTSTCINNQPLKMPQSSPSPNLQVSPLSSPSNSVAADHGYLGYSGKAYILVEKKSVNTNEGMHMVKCSLRLKEGKSLLIKKQSEHTLTFKITPFTCAKYTPISSGSNQSVNSRVLVTVAELSSSSLGDKSNNTVVGNNSTISSQPTSAKQAKQSYFVPELQFIFGSLE</sequence>
<feature type="compositionally biased region" description="Low complexity" evidence="1">
    <location>
        <begin position="150"/>
        <end position="159"/>
    </location>
</feature>
<name>D2VRM6_NAEGR</name>
<feature type="compositionally biased region" description="Polar residues" evidence="1">
    <location>
        <begin position="1"/>
        <end position="22"/>
    </location>
</feature>
<dbReference type="OrthoDB" id="10354781at2759"/>
<dbReference type="KEGG" id="ngr:NAEGRDRAFT_71639"/>
<feature type="compositionally biased region" description="Low complexity" evidence="1">
    <location>
        <begin position="166"/>
        <end position="213"/>
    </location>
</feature>
<keyword evidence="3" id="KW-1185">Reference proteome</keyword>
<dbReference type="GeneID" id="8854858"/>
<dbReference type="EMBL" id="GG738892">
    <property type="protein sequence ID" value="EFC40488.1"/>
    <property type="molecule type" value="Genomic_DNA"/>
</dbReference>
<feature type="region of interest" description="Disordered" evidence="1">
    <location>
        <begin position="132"/>
        <end position="239"/>
    </location>
</feature>
<accession>D2VRM6</accession>